<accession>A0ABT0DK11</accession>
<dbReference type="EMBL" id="JALKCG010000001">
    <property type="protein sequence ID" value="MCK0207615.1"/>
    <property type="molecule type" value="Genomic_DNA"/>
</dbReference>
<evidence type="ECO:0000256" key="3">
    <source>
        <dbReference type="ARBA" id="ARBA00022692"/>
    </source>
</evidence>
<feature type="transmembrane region" description="Helical" evidence="6">
    <location>
        <begin position="49"/>
        <end position="69"/>
    </location>
</feature>
<organism evidence="7 8">
    <name type="scientific">Ancylobacter koreensis</name>
    <dbReference type="NCBI Taxonomy" id="266121"/>
    <lineage>
        <taxon>Bacteria</taxon>
        <taxon>Pseudomonadati</taxon>
        <taxon>Pseudomonadota</taxon>
        <taxon>Alphaproteobacteria</taxon>
        <taxon>Hyphomicrobiales</taxon>
        <taxon>Xanthobacteraceae</taxon>
        <taxon>Ancylobacter</taxon>
    </lineage>
</organism>
<feature type="transmembrane region" description="Helical" evidence="6">
    <location>
        <begin position="425"/>
        <end position="444"/>
    </location>
</feature>
<feature type="transmembrane region" description="Helical" evidence="6">
    <location>
        <begin position="337"/>
        <end position="356"/>
    </location>
</feature>
<dbReference type="InterPro" id="IPR050367">
    <property type="entry name" value="APC_superfamily"/>
</dbReference>
<feature type="transmembrane region" description="Helical" evidence="6">
    <location>
        <begin position="292"/>
        <end position="316"/>
    </location>
</feature>
<dbReference type="PANTHER" id="PTHR42770:SF11">
    <property type="entry name" value="INNER MEMBRANE TRANSPORT PROTEIN YBAT"/>
    <property type="match status" value="1"/>
</dbReference>
<evidence type="ECO:0000256" key="1">
    <source>
        <dbReference type="ARBA" id="ARBA00004651"/>
    </source>
</evidence>
<dbReference type="InterPro" id="IPR002293">
    <property type="entry name" value="AA/rel_permease1"/>
</dbReference>
<feature type="transmembrane region" description="Helical" evidence="6">
    <location>
        <begin position="368"/>
        <end position="389"/>
    </location>
</feature>
<dbReference type="RefSeq" id="WP_247199546.1">
    <property type="nucleotide sequence ID" value="NZ_JALKCG010000001.1"/>
</dbReference>
<evidence type="ECO:0000256" key="2">
    <source>
        <dbReference type="ARBA" id="ARBA00022475"/>
    </source>
</evidence>
<keyword evidence="2" id="KW-1003">Cell membrane</keyword>
<feature type="transmembrane region" description="Helical" evidence="6">
    <location>
        <begin position="202"/>
        <end position="223"/>
    </location>
</feature>
<feature type="transmembrane region" description="Helical" evidence="6">
    <location>
        <begin position="160"/>
        <end position="182"/>
    </location>
</feature>
<gene>
    <name evidence="7" type="ORF">MWN33_06165</name>
</gene>
<keyword evidence="5 6" id="KW-0472">Membrane</keyword>
<dbReference type="PIRSF" id="PIRSF006060">
    <property type="entry name" value="AA_transporter"/>
    <property type="match status" value="1"/>
</dbReference>
<comment type="subcellular location">
    <subcellularLocation>
        <location evidence="1">Cell membrane</location>
        <topology evidence="1">Multi-pass membrane protein</topology>
    </subcellularLocation>
</comment>
<name>A0ABT0DK11_9HYPH</name>
<evidence type="ECO:0000256" key="5">
    <source>
        <dbReference type="ARBA" id="ARBA00023136"/>
    </source>
</evidence>
<feature type="transmembrane region" description="Helical" evidence="6">
    <location>
        <begin position="235"/>
        <end position="254"/>
    </location>
</feature>
<protein>
    <submittedName>
        <fullName evidence="7">APC family permease</fullName>
    </submittedName>
</protein>
<comment type="caution">
    <text evidence="7">The sequence shown here is derived from an EMBL/GenBank/DDBJ whole genome shotgun (WGS) entry which is preliminary data.</text>
</comment>
<reference evidence="8" key="2">
    <citation type="submission" date="2023-07" db="EMBL/GenBank/DDBJ databases">
        <title>Ancylobacter moscoviensis sp. nov., facultatively methylotrophic bacteria from activated sludge and the reclassification of Starkeya novella (Starkey 1934) Kelly et al. 2000 as Ancylobacter novellus comb. nov., Starkeya koreensis Im et al. 2006 as Ancylobacter koreensis comb.nov., Angulomicrobium tetraedrale Vasil'eva et al. 1986 as Ancylobacter tetraedralis comb. nov., Angulomicrobium amanitiforme Fritz et al. 2004 as Ancylobacter amanitiformis comb. nov. and Methylorhabdus multivorans Doronina et al. 1996 as Ancylobacter multivorans comb. nov. and emended description of the genus Ancylobacter.</title>
        <authorList>
            <person name="Doronina N."/>
            <person name="Chemodurova A."/>
            <person name="Grouzdev D."/>
            <person name="Koziaeva V."/>
            <person name="Shi W."/>
            <person name="Wu L."/>
            <person name="Kaparullina E."/>
        </authorList>
    </citation>
    <scope>NUCLEOTIDE SEQUENCE [LARGE SCALE GENOMIC DNA]</scope>
    <source>
        <strain evidence="8">Jip08</strain>
    </source>
</reference>
<dbReference type="Proteomes" id="UP001202867">
    <property type="component" value="Unassembled WGS sequence"/>
</dbReference>
<evidence type="ECO:0000313" key="8">
    <source>
        <dbReference type="Proteomes" id="UP001202867"/>
    </source>
</evidence>
<keyword evidence="4 6" id="KW-1133">Transmembrane helix</keyword>
<sequence length="454" mass="46500">MAQAGGEGFRRRLGPLEAVGLSLSVMAPTMGMALNVTLAVGAAGIAAPLGFAIGTLVVGLVGLSFIFFASRVTTAGSGYAYIGRTFGPRAGFIAGWCMVLLYVAGGSGSAALVGDFLSAALDDHGIHLGAWWLPVAVLALLAGTALAWRDVGLATRLMLALELSSVAVIIYLGVRILMAAGAQGEVSLAPFHPDPSVGWWGVGYAIVFAVLSFAGFEAATTLAEETGQPGRAIPLALFGSVVLAGLFFVFASYIQVIGFGLDNMKALAASEAPLNTLALKYGNVHIATALDLAAAVSALSCVLGTLSAGARMLFVLGRAGLSPAMARLHPGYGTPTTAVAIVALAMLAGVIAWAPFVGPTDYYDAVGTIGVLALIVAYLGVTVAAAVHAVRAGSRLWLTLGMLGTLAMLWPLYNSVYPVPAFPDSLWPYLVVGWIVLGGGLLLLRPQIGRSEAR</sequence>
<reference evidence="7 8" key="1">
    <citation type="submission" date="2022-04" db="EMBL/GenBank/DDBJ databases">
        <authorList>
            <person name="Grouzdev D.S."/>
            <person name="Pantiukh K.S."/>
            <person name="Krutkina M.S."/>
        </authorList>
    </citation>
    <scope>NUCLEOTIDE SEQUENCE [LARGE SCALE GENOMIC DNA]</scope>
    <source>
        <strain evidence="7 8">Jip08</strain>
    </source>
</reference>
<proteinExistence type="predicted"/>
<evidence type="ECO:0000256" key="6">
    <source>
        <dbReference type="SAM" id="Phobius"/>
    </source>
</evidence>
<keyword evidence="3 6" id="KW-0812">Transmembrane</keyword>
<feature type="transmembrane region" description="Helical" evidence="6">
    <location>
        <begin position="131"/>
        <end position="148"/>
    </location>
</feature>
<dbReference type="Pfam" id="PF13520">
    <property type="entry name" value="AA_permease_2"/>
    <property type="match status" value="1"/>
</dbReference>
<dbReference type="Gene3D" id="1.20.1740.10">
    <property type="entry name" value="Amino acid/polyamine transporter I"/>
    <property type="match status" value="1"/>
</dbReference>
<evidence type="ECO:0000256" key="4">
    <source>
        <dbReference type="ARBA" id="ARBA00022989"/>
    </source>
</evidence>
<feature type="transmembrane region" description="Helical" evidence="6">
    <location>
        <begin position="90"/>
        <end position="111"/>
    </location>
</feature>
<keyword evidence="8" id="KW-1185">Reference proteome</keyword>
<dbReference type="PANTHER" id="PTHR42770">
    <property type="entry name" value="AMINO ACID TRANSPORTER-RELATED"/>
    <property type="match status" value="1"/>
</dbReference>
<evidence type="ECO:0000313" key="7">
    <source>
        <dbReference type="EMBL" id="MCK0207615.1"/>
    </source>
</evidence>
<feature type="transmembrane region" description="Helical" evidence="6">
    <location>
        <begin position="396"/>
        <end position="413"/>
    </location>
</feature>
<feature type="transmembrane region" description="Helical" evidence="6">
    <location>
        <begin position="21"/>
        <end position="43"/>
    </location>
</feature>